<evidence type="ECO:0000313" key="1">
    <source>
        <dbReference type="EMBL" id="VVO94550.1"/>
    </source>
</evidence>
<proteinExistence type="predicted"/>
<accession>A0A5E7K1R4</accession>
<gene>
    <name evidence="1" type="ORF">PS862_02516</name>
</gene>
<dbReference type="AlphaFoldDB" id="A0A5E7K1R4"/>
<name>A0A5E7K1R4_PSEFL</name>
<protein>
    <submittedName>
        <fullName evidence="1">Uncharacterized protein</fullName>
    </submittedName>
</protein>
<evidence type="ECO:0000313" key="2">
    <source>
        <dbReference type="Proteomes" id="UP000385207"/>
    </source>
</evidence>
<reference evidence="1 2" key="1">
    <citation type="submission" date="2019-09" db="EMBL/GenBank/DDBJ databases">
        <authorList>
            <person name="Chandra G."/>
            <person name="Truman W A."/>
        </authorList>
    </citation>
    <scope>NUCLEOTIDE SEQUENCE [LARGE SCALE GENOMIC DNA]</scope>
    <source>
        <strain evidence="1">PS862</strain>
    </source>
</reference>
<sequence length="41" mass="4717">MPLGFLPQEQRDSFGRYVDVPCREELGRYSYLGCNPDSPSH</sequence>
<dbReference type="EMBL" id="CABVII010000009">
    <property type="protein sequence ID" value="VVO94550.1"/>
    <property type="molecule type" value="Genomic_DNA"/>
</dbReference>
<organism evidence="1 2">
    <name type="scientific">Pseudomonas fluorescens</name>
    <dbReference type="NCBI Taxonomy" id="294"/>
    <lineage>
        <taxon>Bacteria</taxon>
        <taxon>Pseudomonadati</taxon>
        <taxon>Pseudomonadota</taxon>
        <taxon>Gammaproteobacteria</taxon>
        <taxon>Pseudomonadales</taxon>
        <taxon>Pseudomonadaceae</taxon>
        <taxon>Pseudomonas</taxon>
    </lineage>
</organism>
<dbReference type="Proteomes" id="UP000385207">
    <property type="component" value="Unassembled WGS sequence"/>
</dbReference>